<protein>
    <submittedName>
        <fullName evidence="1">Cyclase family protein</fullName>
    </submittedName>
</protein>
<dbReference type="SUPFAM" id="SSF102198">
    <property type="entry name" value="Putative cyclase"/>
    <property type="match status" value="1"/>
</dbReference>
<dbReference type="RefSeq" id="WP_158364393.1">
    <property type="nucleotide sequence ID" value="NZ_JAOQKC010000018.1"/>
</dbReference>
<evidence type="ECO:0000313" key="1">
    <source>
        <dbReference type="EMBL" id="MCU6697740.1"/>
    </source>
</evidence>
<dbReference type="PANTHER" id="PTHR31118">
    <property type="entry name" value="CYCLASE-LIKE PROTEIN 2"/>
    <property type="match status" value="1"/>
</dbReference>
<dbReference type="PANTHER" id="PTHR31118:SF12">
    <property type="entry name" value="CYCLASE-LIKE PROTEIN 2"/>
    <property type="match status" value="1"/>
</dbReference>
<name>A0ABT2RZH5_9FIRM</name>
<accession>A0ABT2RZH5</accession>
<proteinExistence type="predicted"/>
<evidence type="ECO:0000313" key="2">
    <source>
        <dbReference type="Proteomes" id="UP001652461"/>
    </source>
</evidence>
<dbReference type="Proteomes" id="UP001652461">
    <property type="component" value="Unassembled WGS sequence"/>
</dbReference>
<comment type="caution">
    <text evidence="1">The sequence shown here is derived from an EMBL/GenBank/DDBJ whole genome shotgun (WGS) entry which is preliminary data.</text>
</comment>
<organism evidence="1 2">
    <name type="scientific">Laedolimicola ammoniilytica</name>
    <dbReference type="NCBI Taxonomy" id="2981771"/>
    <lineage>
        <taxon>Bacteria</taxon>
        <taxon>Bacillati</taxon>
        <taxon>Bacillota</taxon>
        <taxon>Clostridia</taxon>
        <taxon>Lachnospirales</taxon>
        <taxon>Lachnospiraceae</taxon>
        <taxon>Laedolimicola</taxon>
    </lineage>
</organism>
<gene>
    <name evidence="1" type="ORF">OCV63_12670</name>
</gene>
<dbReference type="Pfam" id="PF04199">
    <property type="entry name" value="Cyclase"/>
    <property type="match status" value="1"/>
</dbReference>
<dbReference type="InterPro" id="IPR037175">
    <property type="entry name" value="KFase_sf"/>
</dbReference>
<sequence>MKIMDISVAFQEGMMKYPSLLPFERKWLRSFENGDQNQVSYIQSPSHNGTHLDAPSHYIKGGKTMDDIPLDRFYGTCQVIEIPADQKAVTREFLKGVSLQADKVLLKTTNCISRMEEFAEDYVYLDADGAKYLVEQGVRLVGVDYVSVDARVAPEKPTHHMLLENEVIILECANLKDVEPGIYTLAAFPLKVTGAEGAFCRAILMQEE</sequence>
<dbReference type="InterPro" id="IPR007325">
    <property type="entry name" value="KFase/CYL"/>
</dbReference>
<dbReference type="EMBL" id="JAOQKC010000018">
    <property type="protein sequence ID" value="MCU6697740.1"/>
    <property type="molecule type" value="Genomic_DNA"/>
</dbReference>
<reference evidence="1 2" key="1">
    <citation type="journal article" date="2021" name="ISME Commun">
        <title>Automated analysis of genomic sequences facilitates high-throughput and comprehensive description of bacteria.</title>
        <authorList>
            <person name="Hitch T.C.A."/>
        </authorList>
    </citation>
    <scope>NUCLEOTIDE SEQUENCE [LARGE SCALE GENOMIC DNA]</scope>
    <source>
        <strain evidence="1 2">Sanger_04</strain>
    </source>
</reference>
<dbReference type="Gene3D" id="3.50.30.50">
    <property type="entry name" value="Putative cyclase"/>
    <property type="match status" value="1"/>
</dbReference>
<keyword evidence="2" id="KW-1185">Reference proteome</keyword>